<keyword evidence="5" id="KW-1185">Reference proteome</keyword>
<name>A0A840CUZ1_9BACE</name>
<dbReference type="Gene3D" id="3.55.50.30">
    <property type="match status" value="1"/>
</dbReference>
<evidence type="ECO:0000259" key="3">
    <source>
        <dbReference type="Pfam" id="PF16344"/>
    </source>
</evidence>
<dbReference type="InterPro" id="IPR032508">
    <property type="entry name" value="FecR_C"/>
</dbReference>
<keyword evidence="1" id="KW-0472">Membrane</keyword>
<feature type="domain" description="FecR protein" evidence="2">
    <location>
        <begin position="147"/>
        <end position="239"/>
    </location>
</feature>
<comment type="caution">
    <text evidence="4">The sequence shown here is derived from an EMBL/GenBank/DDBJ whole genome shotgun (WGS) entry which is preliminary data.</text>
</comment>
<dbReference type="PIRSF" id="PIRSF018266">
    <property type="entry name" value="FecR"/>
    <property type="match status" value="1"/>
</dbReference>
<dbReference type="InterPro" id="IPR012373">
    <property type="entry name" value="Ferrdict_sens_TM"/>
</dbReference>
<accession>A0A840CUZ1</accession>
<sequence length="353" mass="39855">MNKKIDPKASLITLFNWYRITRINEFEAQCDAENAWQQIQSAIHARRRMRLYRRCASVAAALLVLVGTGLWYLYGEGGWVNADKGFTQQGAQTAMLVATDGSEYRLSSADDKVVNDGGVAIAQNRGKELVYNAQSDASKMAGKHSLNVPRGGEYRLVLSDKTHIHVNAESHLTYPVTFNQAKREVYLQGEAYFDVEKDDRKPFIVHTELGNIEVLGTRFNVTAYGDDCVLVTLEEGSVKIVRGGKEYILSPGEQAIIERREIAVKPVQVKNHTSWASGIYEYTDTPLETIVQQLSRWYDVDIVFAKPYLRKRRFAGVIFRDQPLQQAVNILSKVSDVRFVSKGKIIEITDKDE</sequence>
<evidence type="ECO:0000313" key="5">
    <source>
        <dbReference type="Proteomes" id="UP000560658"/>
    </source>
</evidence>
<dbReference type="AlphaFoldDB" id="A0A840CUZ1"/>
<protein>
    <submittedName>
        <fullName evidence="4">Ferric-dicitrate binding protein FerR (Iron transport regulator)</fullName>
    </submittedName>
</protein>
<feature type="domain" description="Protein FecR C-terminal" evidence="3">
    <location>
        <begin position="281"/>
        <end position="348"/>
    </location>
</feature>
<dbReference type="Proteomes" id="UP000560658">
    <property type="component" value="Unassembled WGS sequence"/>
</dbReference>
<keyword evidence="1" id="KW-1133">Transmembrane helix</keyword>
<dbReference type="Gene3D" id="2.60.120.1440">
    <property type="match status" value="1"/>
</dbReference>
<feature type="transmembrane region" description="Helical" evidence="1">
    <location>
        <begin position="55"/>
        <end position="74"/>
    </location>
</feature>
<organism evidence="4 5">
    <name type="scientific">Bacteroides reticulotermitis</name>
    <dbReference type="NCBI Taxonomy" id="1133319"/>
    <lineage>
        <taxon>Bacteria</taxon>
        <taxon>Pseudomonadati</taxon>
        <taxon>Bacteroidota</taxon>
        <taxon>Bacteroidia</taxon>
        <taxon>Bacteroidales</taxon>
        <taxon>Bacteroidaceae</taxon>
        <taxon>Bacteroides</taxon>
    </lineage>
</organism>
<dbReference type="EMBL" id="JACIER010000005">
    <property type="protein sequence ID" value="MBB4043700.1"/>
    <property type="molecule type" value="Genomic_DNA"/>
</dbReference>
<evidence type="ECO:0000259" key="2">
    <source>
        <dbReference type="Pfam" id="PF04773"/>
    </source>
</evidence>
<keyword evidence="1" id="KW-0812">Transmembrane</keyword>
<dbReference type="PANTHER" id="PTHR30273:SF2">
    <property type="entry name" value="PROTEIN FECR"/>
    <property type="match status" value="1"/>
</dbReference>
<reference evidence="4" key="1">
    <citation type="submission" date="2020-08" db="EMBL/GenBank/DDBJ databases">
        <title>Genomic Encyclopedia of Type Strains, Phase IV (KMG-IV): sequencing the most valuable type-strain genomes for metagenomic binning, comparative biology and taxonomic classification.</title>
        <authorList>
            <person name="Goeker M."/>
        </authorList>
    </citation>
    <scope>NUCLEOTIDE SEQUENCE [LARGE SCALE GENOMIC DNA]</scope>
    <source>
        <strain evidence="4">DSM 105720</strain>
    </source>
</reference>
<gene>
    <name evidence="4" type="ORF">GGR06_001486</name>
</gene>
<dbReference type="Pfam" id="PF16344">
    <property type="entry name" value="FecR_C"/>
    <property type="match status" value="1"/>
</dbReference>
<dbReference type="InterPro" id="IPR006860">
    <property type="entry name" value="FecR"/>
</dbReference>
<proteinExistence type="predicted"/>
<evidence type="ECO:0000256" key="1">
    <source>
        <dbReference type="SAM" id="Phobius"/>
    </source>
</evidence>
<evidence type="ECO:0000313" key="4">
    <source>
        <dbReference type="EMBL" id="MBB4043700.1"/>
    </source>
</evidence>
<dbReference type="RefSeq" id="WP_044163399.1">
    <property type="nucleotide sequence ID" value="NZ_JACIER010000005.1"/>
</dbReference>
<dbReference type="GO" id="GO:0016989">
    <property type="term" value="F:sigma factor antagonist activity"/>
    <property type="evidence" value="ECO:0007669"/>
    <property type="project" value="TreeGrafter"/>
</dbReference>
<dbReference type="Pfam" id="PF04773">
    <property type="entry name" value="FecR"/>
    <property type="match status" value="1"/>
</dbReference>
<dbReference type="PANTHER" id="PTHR30273">
    <property type="entry name" value="PERIPLASMIC SIGNAL SENSOR AND SIGMA FACTOR ACTIVATOR FECR-RELATED"/>
    <property type="match status" value="1"/>
</dbReference>